<dbReference type="Pfam" id="PF05977">
    <property type="entry name" value="MFS_3"/>
    <property type="match status" value="1"/>
</dbReference>
<feature type="transmembrane region" description="Helical" evidence="8">
    <location>
        <begin position="21"/>
        <end position="43"/>
    </location>
</feature>
<dbReference type="CDD" id="cd06173">
    <property type="entry name" value="MFS_MefA_like"/>
    <property type="match status" value="1"/>
</dbReference>
<evidence type="ECO:0000256" key="2">
    <source>
        <dbReference type="ARBA" id="ARBA00022448"/>
    </source>
</evidence>
<keyword evidence="4 8" id="KW-0812">Transmembrane</keyword>
<feature type="transmembrane region" description="Helical" evidence="8">
    <location>
        <begin position="347"/>
        <end position="371"/>
    </location>
</feature>
<evidence type="ECO:0000256" key="7">
    <source>
        <dbReference type="SAM" id="MobiDB-lite"/>
    </source>
</evidence>
<feature type="region of interest" description="Disordered" evidence="7">
    <location>
        <begin position="402"/>
        <end position="424"/>
    </location>
</feature>
<dbReference type="InterPro" id="IPR036259">
    <property type="entry name" value="MFS_trans_sf"/>
</dbReference>
<evidence type="ECO:0000256" key="3">
    <source>
        <dbReference type="ARBA" id="ARBA00022475"/>
    </source>
</evidence>
<keyword evidence="2" id="KW-0813">Transport</keyword>
<dbReference type="STRING" id="235985.SAMN05414137_104139"/>
<feature type="transmembrane region" description="Helical" evidence="8">
    <location>
        <begin position="377"/>
        <end position="397"/>
    </location>
</feature>
<dbReference type="EMBL" id="FOAZ01000004">
    <property type="protein sequence ID" value="SEK88541.1"/>
    <property type="molecule type" value="Genomic_DNA"/>
</dbReference>
<dbReference type="OrthoDB" id="9775268at2"/>
<feature type="transmembrane region" description="Helical" evidence="8">
    <location>
        <begin position="106"/>
        <end position="124"/>
    </location>
</feature>
<keyword evidence="3" id="KW-1003">Cell membrane</keyword>
<evidence type="ECO:0000256" key="6">
    <source>
        <dbReference type="ARBA" id="ARBA00023136"/>
    </source>
</evidence>
<dbReference type="SUPFAM" id="SSF103473">
    <property type="entry name" value="MFS general substrate transporter"/>
    <property type="match status" value="1"/>
</dbReference>
<feature type="transmembrane region" description="Helical" evidence="8">
    <location>
        <begin position="313"/>
        <end position="335"/>
    </location>
</feature>
<evidence type="ECO:0000256" key="8">
    <source>
        <dbReference type="SAM" id="Phobius"/>
    </source>
</evidence>
<feature type="transmembrane region" description="Helical" evidence="8">
    <location>
        <begin position="49"/>
        <end position="70"/>
    </location>
</feature>
<feature type="transmembrane region" description="Helical" evidence="8">
    <location>
        <begin position="290"/>
        <end position="307"/>
    </location>
</feature>
<evidence type="ECO:0000313" key="10">
    <source>
        <dbReference type="Proteomes" id="UP000183015"/>
    </source>
</evidence>
<dbReference type="GO" id="GO:0005886">
    <property type="term" value="C:plasma membrane"/>
    <property type="evidence" value="ECO:0007669"/>
    <property type="project" value="UniProtKB-SubCell"/>
</dbReference>
<dbReference type="Gene3D" id="1.20.1250.20">
    <property type="entry name" value="MFS general substrate transporter like domains"/>
    <property type="match status" value="1"/>
</dbReference>
<gene>
    <name evidence="9" type="ORF">SAMN05414137_104139</name>
</gene>
<keyword evidence="5 8" id="KW-1133">Transmembrane helix</keyword>
<reference evidence="10" key="1">
    <citation type="submission" date="2016-10" db="EMBL/GenBank/DDBJ databases">
        <authorList>
            <person name="Varghese N."/>
        </authorList>
    </citation>
    <scope>NUCLEOTIDE SEQUENCE [LARGE SCALE GENOMIC DNA]</scope>
    <source>
        <strain evidence="10">DSM 45096 / BCRC 16803 / CGMCC 4.1857 / CIP 109030 / JCM 12277 / KCTC 19219 / NBRC 100920 / 33214</strain>
    </source>
</reference>
<dbReference type="Proteomes" id="UP000183015">
    <property type="component" value="Unassembled WGS sequence"/>
</dbReference>
<protein>
    <submittedName>
        <fullName evidence="9">Predicted arabinose efflux permease, MFS family</fullName>
    </submittedName>
</protein>
<evidence type="ECO:0000256" key="5">
    <source>
        <dbReference type="ARBA" id="ARBA00022989"/>
    </source>
</evidence>
<feature type="transmembrane region" description="Helical" evidence="8">
    <location>
        <begin position="172"/>
        <end position="191"/>
    </location>
</feature>
<feature type="transmembrane region" description="Helical" evidence="8">
    <location>
        <begin position="224"/>
        <end position="246"/>
    </location>
</feature>
<dbReference type="AlphaFoldDB" id="A0A1H7KNY5"/>
<evidence type="ECO:0000256" key="1">
    <source>
        <dbReference type="ARBA" id="ARBA00004651"/>
    </source>
</evidence>
<dbReference type="InterPro" id="IPR010290">
    <property type="entry name" value="TM_effector"/>
</dbReference>
<comment type="subcellular location">
    <subcellularLocation>
        <location evidence="1">Cell membrane</location>
        <topology evidence="1">Multi-pass membrane protein</topology>
    </subcellularLocation>
</comment>
<dbReference type="PANTHER" id="PTHR23513">
    <property type="entry name" value="INTEGRAL MEMBRANE EFFLUX PROTEIN-RELATED"/>
    <property type="match status" value="1"/>
</dbReference>
<feature type="transmembrane region" description="Helical" evidence="8">
    <location>
        <begin position="258"/>
        <end position="278"/>
    </location>
</feature>
<dbReference type="PANTHER" id="PTHR23513:SF11">
    <property type="entry name" value="STAPHYLOFERRIN A TRANSPORTER"/>
    <property type="match status" value="1"/>
</dbReference>
<sequence>MRKTLATVGVALRRRDFRWWFGAQVLSASGGMTQSVALSWVILQRTGDAFWLSAFTICSWGPLLLLGPWAGALVDRHDRRRLLLVTQALMLALGALLAALNATGHLGVWVIMAVALLFGVVSSVDGPARQVLVVDLVGRDAVASAVGLWEVALNASRVMGPALGGALLATGGATWCFLVNAAAFVAPLLVLRRLRVPGAVPASARPPRERGAIRAGLRYAWSTPLLRVLLPMAAASGILFTMNLALPTLAQRALHLGGGGYGALLAAFGVGGLPGALLAAGSPEPTGRRVRALALATGASILLTAWAPTTPLAFTAMALTGLTSIWFIASANTLAQLRSAPEMRGRVMGLWSMALPGSVPLTGVAVAAVIQHLGARAGFSVSGVCLALTALLGWRVLSGRPEAAPRSGARGTARQATDEQMVPE</sequence>
<name>A0A1H7KNY5_STRJI</name>
<proteinExistence type="predicted"/>
<dbReference type="RefSeq" id="WP_082014645.1">
    <property type="nucleotide sequence ID" value="NZ_BBPN01000001.1"/>
</dbReference>
<keyword evidence="10" id="KW-1185">Reference proteome</keyword>
<organism evidence="9 10">
    <name type="scientific">Streptacidiphilus jiangxiensis</name>
    <dbReference type="NCBI Taxonomy" id="235985"/>
    <lineage>
        <taxon>Bacteria</taxon>
        <taxon>Bacillati</taxon>
        <taxon>Actinomycetota</taxon>
        <taxon>Actinomycetes</taxon>
        <taxon>Kitasatosporales</taxon>
        <taxon>Streptomycetaceae</taxon>
        <taxon>Streptacidiphilus</taxon>
    </lineage>
</organism>
<feature type="transmembrane region" description="Helical" evidence="8">
    <location>
        <begin position="131"/>
        <end position="152"/>
    </location>
</feature>
<feature type="transmembrane region" description="Helical" evidence="8">
    <location>
        <begin position="82"/>
        <end position="100"/>
    </location>
</feature>
<keyword evidence="6 8" id="KW-0472">Membrane</keyword>
<accession>A0A1H7KNY5</accession>
<evidence type="ECO:0000256" key="4">
    <source>
        <dbReference type="ARBA" id="ARBA00022692"/>
    </source>
</evidence>
<dbReference type="eggNOG" id="COG2814">
    <property type="taxonomic scope" value="Bacteria"/>
</dbReference>
<evidence type="ECO:0000313" key="9">
    <source>
        <dbReference type="EMBL" id="SEK88541.1"/>
    </source>
</evidence>